<dbReference type="Gene3D" id="3.40.50.1110">
    <property type="entry name" value="SGNH hydrolase"/>
    <property type="match status" value="1"/>
</dbReference>
<protein>
    <submittedName>
        <fullName evidence="1">SGNH/GDSL hydrolase family protein</fullName>
    </submittedName>
</protein>
<dbReference type="SUPFAM" id="SSF52266">
    <property type="entry name" value="SGNH hydrolase"/>
    <property type="match status" value="1"/>
</dbReference>
<dbReference type="EMBL" id="JBHULV010000055">
    <property type="protein sequence ID" value="MFD2733439.1"/>
    <property type="molecule type" value="Genomic_DNA"/>
</dbReference>
<keyword evidence="1" id="KW-0378">Hydrolase</keyword>
<gene>
    <name evidence="1" type="ORF">ACFSSE_17145</name>
</gene>
<dbReference type="RefSeq" id="WP_379044092.1">
    <property type="nucleotide sequence ID" value="NZ_JBHSKW010000037.1"/>
</dbReference>
<dbReference type="InterPro" id="IPR036514">
    <property type="entry name" value="SGNH_hydro_sf"/>
</dbReference>
<evidence type="ECO:0000313" key="1">
    <source>
        <dbReference type="EMBL" id="MFD2733439.1"/>
    </source>
</evidence>
<dbReference type="Pfam" id="PF00657">
    <property type="entry name" value="Lipase_GDSL"/>
    <property type="match status" value="1"/>
</dbReference>
<reference evidence="2" key="1">
    <citation type="journal article" date="2019" name="Int. J. Syst. Evol. Microbiol.">
        <title>The Global Catalogue of Microorganisms (GCM) 10K type strain sequencing project: providing services to taxonomists for standard genome sequencing and annotation.</title>
        <authorList>
            <consortium name="The Broad Institute Genomics Platform"/>
            <consortium name="The Broad Institute Genome Sequencing Center for Infectious Disease"/>
            <person name="Wu L."/>
            <person name="Ma J."/>
        </authorList>
    </citation>
    <scope>NUCLEOTIDE SEQUENCE [LARGE SCALE GENOMIC DNA]</scope>
    <source>
        <strain evidence="2">KCTC 42456</strain>
    </source>
</reference>
<organism evidence="1 2">
    <name type="scientific">Pedobacter alpinus</name>
    <dbReference type="NCBI Taxonomy" id="1590643"/>
    <lineage>
        <taxon>Bacteria</taxon>
        <taxon>Pseudomonadati</taxon>
        <taxon>Bacteroidota</taxon>
        <taxon>Sphingobacteriia</taxon>
        <taxon>Sphingobacteriales</taxon>
        <taxon>Sphingobacteriaceae</taxon>
        <taxon>Pedobacter</taxon>
    </lineage>
</organism>
<dbReference type="Proteomes" id="UP001597546">
    <property type="component" value="Unassembled WGS sequence"/>
</dbReference>
<proteinExistence type="predicted"/>
<keyword evidence="2" id="KW-1185">Reference proteome</keyword>
<dbReference type="PROSITE" id="PS51257">
    <property type="entry name" value="PROKAR_LIPOPROTEIN"/>
    <property type="match status" value="1"/>
</dbReference>
<sequence length="443" mass="46883">MKIRNITQCLFLAGLIFVIGCKSESNTNVTVAPQAGKADFTRFISVGNSLTAGYADNGLYLAGQLSSFPSIMAQQMKLAGGGEFPQPLFTTAQKNGSGYLRYGGLSATGTPILIPVTTALGVRGSATIPGFGNVTLYTKYTTDINNYGVPGIKLRDIKLGVYGNVNGFYERLLPGNAGTNSTAYLDFVTAKDFTFFSNWLGNNDALGYATGGGVGDVLTPKADFNTMYSELLNKLTAKGAKGIVATIPDVSAIPYFNTVTVAAVLAGVNAARPANTPIIANIFISTTSGARTATAEDLIILPFPASSLMGKSNVGPGAPFPYGLHPNNPIESKYVLDKDEVANVRDFVNSYNTSIKTLANAKGLAIFDAFKYLNSLKGTGRVIDGVTLNTSFIQGKVFSLDGVHLTPMGYAVVANEMMTQINLKYGATLPKVNLGNYTFLRFN</sequence>
<evidence type="ECO:0000313" key="2">
    <source>
        <dbReference type="Proteomes" id="UP001597546"/>
    </source>
</evidence>
<comment type="caution">
    <text evidence="1">The sequence shown here is derived from an EMBL/GenBank/DDBJ whole genome shotgun (WGS) entry which is preliminary data.</text>
</comment>
<dbReference type="GO" id="GO:0016787">
    <property type="term" value="F:hydrolase activity"/>
    <property type="evidence" value="ECO:0007669"/>
    <property type="project" value="UniProtKB-KW"/>
</dbReference>
<dbReference type="InterPro" id="IPR001087">
    <property type="entry name" value="GDSL"/>
</dbReference>
<name>A0ABW5TWX5_9SPHI</name>
<accession>A0ABW5TWX5</accession>